<dbReference type="RefSeq" id="WP_013572771.1">
    <property type="nucleotide sequence ID" value="NC_015057.1"/>
</dbReference>
<name>E8X5X5_GRATM</name>
<dbReference type="Proteomes" id="UP000000343">
    <property type="component" value="Plasmid pACIX901"/>
</dbReference>
<dbReference type="InterPro" id="IPR001867">
    <property type="entry name" value="OmpR/PhoB-type_DNA-bd"/>
</dbReference>
<keyword evidence="3" id="KW-0472">Membrane</keyword>
<keyword evidence="3" id="KW-0812">Transmembrane</keyword>
<evidence type="ECO:0000313" key="5">
    <source>
        <dbReference type="EMBL" id="ADW70859.1"/>
    </source>
</evidence>
<evidence type="ECO:0000259" key="4">
    <source>
        <dbReference type="PROSITE" id="PS51755"/>
    </source>
</evidence>
<dbReference type="PANTHER" id="PTHR12558:SF13">
    <property type="entry name" value="CELL DIVISION CYCLE PROTEIN 27 HOMOLOG"/>
    <property type="match status" value="1"/>
</dbReference>
<dbReference type="Pfam" id="PF13432">
    <property type="entry name" value="TPR_16"/>
    <property type="match status" value="2"/>
</dbReference>
<keyword evidence="5" id="KW-0614">Plasmid</keyword>
<reference evidence="6" key="1">
    <citation type="submission" date="2011-01" db="EMBL/GenBank/DDBJ databases">
        <title>Complete sequence of plasmid1 of Acidobacterium sp. MP5ACTX9.</title>
        <authorList>
            <consortium name="US DOE Joint Genome Institute"/>
            <person name="Lucas S."/>
            <person name="Copeland A."/>
            <person name="Lapidus A."/>
            <person name="Cheng J.-F."/>
            <person name="Goodwin L."/>
            <person name="Pitluck S."/>
            <person name="Teshima H."/>
            <person name="Detter J.C."/>
            <person name="Han C."/>
            <person name="Tapia R."/>
            <person name="Land M."/>
            <person name="Hauser L."/>
            <person name="Kyrpides N."/>
            <person name="Ivanova N."/>
            <person name="Ovchinnikova G."/>
            <person name="Pagani I."/>
            <person name="Rawat S.R."/>
            <person name="Mannisto M."/>
            <person name="Haggblom M.M."/>
            <person name="Woyke T."/>
        </authorList>
    </citation>
    <scope>NUCLEOTIDE SEQUENCE [LARGE SCALE GENOMIC DNA]</scope>
    <source>
        <strain evidence="6">MP5ACTX9</strain>
        <plasmid evidence="6">Plasmid pACIX901</plasmid>
    </source>
</reference>
<proteinExistence type="predicted"/>
<dbReference type="KEGG" id="acm:AciX9_4076"/>
<keyword evidence="6" id="KW-1185">Reference proteome</keyword>
<feature type="transmembrane region" description="Helical" evidence="3">
    <location>
        <begin position="205"/>
        <end position="224"/>
    </location>
</feature>
<dbReference type="SUPFAM" id="SSF46894">
    <property type="entry name" value="C-terminal effector domain of the bipartite response regulators"/>
    <property type="match status" value="1"/>
</dbReference>
<dbReference type="InterPro" id="IPR036388">
    <property type="entry name" value="WH-like_DNA-bd_sf"/>
</dbReference>
<gene>
    <name evidence="5" type="ordered locus">AciX9_4076</name>
</gene>
<dbReference type="AlphaFoldDB" id="E8X5X5"/>
<dbReference type="PANTHER" id="PTHR12558">
    <property type="entry name" value="CELL DIVISION CYCLE 16,23,27"/>
    <property type="match status" value="1"/>
</dbReference>
<sequence>MVVFDMLLLKRKILRRQGGKHGLIPRANVCLVFIHDPIDSLSPLMLLEMQPKIRFEGYLIDRPAWRLQWQDETIVLNRRTFDLLLFLIDHRDRVVPKDELLQSLWRDQFVEESNLTQHVFLLRKALSRHASGQKIVETVPGRGYRFTAPIEVEPQAVEETATSSQIFLHASASVTEITIEEEEIEADSTSLAALPTVRKDGRTRWALGSLLIVVGIAIAGWFGWQHWLDRTGGAPVDVVIAPSAGSTGDAVLDSALVDALRMDLSQSPFVSPVAPARVRATLTEMKQDPDAAMTTAVAAEVCERTNSQAVLHGNVARFGQHFLLTEEATSCVNGSMLAEAKQEVATAEGLPHGIDKLAEKIRRDLGESRRSIARFDIPLFPGRTASLEALKEFTQAQVQSNQGKYVDAIELMKKAVAADPGFAEAYYDLAAYYGSVLALTAERDALLKAYSLRDTASEPVRLGIVALYHSAITQDLYEAERNYRNWIELYPRSAQAWNGLSNVERELGHHQDALTAAEHTLELRPTVAGLYANLAFEQMKTDNPKGALATCKRALARGMDIDNIREHCFQAAYALHDDAEVQQQREWAAAHPDAVYIRFDEVIIAIAEGRFSDVQRLAPPLNAIMRQRGLAEPADGFLRDTGTNLIESGDVAEGIRILRSAPVDLKDETSVLGLARAGDIAAAENAVRAMQAEFPQGTLWNDYRGPEIQAIIALATHKPKDAIIALERVRPLEGRDPVISMMRGDAYLAAGEPAQAEAAYRKVIEGPDQEPEAEEVPLSWLGLGRALAAQGRRPAALEAYQHFLTLWAHADSNAMHLVEAKKELGSLQNFGHLNN</sequence>
<dbReference type="InterPro" id="IPR016032">
    <property type="entry name" value="Sig_transdc_resp-reg_C-effctor"/>
</dbReference>
<evidence type="ECO:0000256" key="3">
    <source>
        <dbReference type="SAM" id="Phobius"/>
    </source>
</evidence>
<dbReference type="EMBL" id="CP002481">
    <property type="protein sequence ID" value="ADW70859.1"/>
    <property type="molecule type" value="Genomic_DNA"/>
</dbReference>
<evidence type="ECO:0000256" key="2">
    <source>
        <dbReference type="PROSITE-ProRule" id="PRU01091"/>
    </source>
</evidence>
<dbReference type="SMART" id="SM00028">
    <property type="entry name" value="TPR"/>
    <property type="match status" value="5"/>
</dbReference>
<dbReference type="PROSITE" id="PS51755">
    <property type="entry name" value="OMPR_PHOB"/>
    <property type="match status" value="1"/>
</dbReference>
<dbReference type="CDD" id="cd00383">
    <property type="entry name" value="trans_reg_C"/>
    <property type="match status" value="1"/>
</dbReference>
<feature type="domain" description="OmpR/PhoB-type" evidence="4">
    <location>
        <begin position="50"/>
        <end position="148"/>
    </location>
</feature>
<dbReference type="GO" id="GO:0003677">
    <property type="term" value="F:DNA binding"/>
    <property type="evidence" value="ECO:0007669"/>
    <property type="project" value="UniProtKB-UniRule"/>
</dbReference>
<evidence type="ECO:0000256" key="1">
    <source>
        <dbReference type="ARBA" id="ARBA00023125"/>
    </source>
</evidence>
<keyword evidence="3" id="KW-1133">Transmembrane helix</keyword>
<keyword evidence="1 2" id="KW-0238">DNA-binding</keyword>
<dbReference type="Gene3D" id="3.40.50.10610">
    <property type="entry name" value="ABC-type transport auxiliary lipoprotein component"/>
    <property type="match status" value="1"/>
</dbReference>
<evidence type="ECO:0000313" key="6">
    <source>
        <dbReference type="Proteomes" id="UP000000343"/>
    </source>
</evidence>
<dbReference type="InterPro" id="IPR011990">
    <property type="entry name" value="TPR-like_helical_dom_sf"/>
</dbReference>
<dbReference type="HOGENOM" id="CLU_361219_0_0_0"/>
<dbReference type="Gene3D" id="1.10.10.10">
    <property type="entry name" value="Winged helix-like DNA-binding domain superfamily/Winged helix DNA-binding domain"/>
    <property type="match status" value="1"/>
</dbReference>
<dbReference type="Gene3D" id="1.25.40.10">
    <property type="entry name" value="Tetratricopeptide repeat domain"/>
    <property type="match status" value="3"/>
</dbReference>
<protein>
    <submittedName>
        <fullName evidence="5">Transcriptional regulator, CadC</fullName>
    </submittedName>
</protein>
<dbReference type="InterPro" id="IPR019734">
    <property type="entry name" value="TPR_rpt"/>
</dbReference>
<dbReference type="GO" id="GO:0006355">
    <property type="term" value="P:regulation of DNA-templated transcription"/>
    <property type="evidence" value="ECO:0007669"/>
    <property type="project" value="InterPro"/>
</dbReference>
<dbReference type="SUPFAM" id="SSF48452">
    <property type="entry name" value="TPR-like"/>
    <property type="match status" value="2"/>
</dbReference>
<dbReference type="Pfam" id="PF00486">
    <property type="entry name" value="Trans_reg_C"/>
    <property type="match status" value="1"/>
</dbReference>
<accession>E8X5X5</accession>
<organism evidence="6">
    <name type="scientific">Granulicella tundricola (strain ATCC BAA-1859 / DSM 23138 / MP5ACTX9)</name>
    <dbReference type="NCBI Taxonomy" id="1198114"/>
    <lineage>
        <taxon>Bacteria</taxon>
        <taxon>Pseudomonadati</taxon>
        <taxon>Acidobacteriota</taxon>
        <taxon>Terriglobia</taxon>
        <taxon>Terriglobales</taxon>
        <taxon>Acidobacteriaceae</taxon>
        <taxon>Granulicella</taxon>
    </lineage>
</organism>
<geneLocation type="plasmid" evidence="5 6">
    <name>pACIX901</name>
</geneLocation>
<feature type="DNA-binding region" description="OmpR/PhoB-type" evidence="2">
    <location>
        <begin position="50"/>
        <end position="148"/>
    </location>
</feature>
<dbReference type="GO" id="GO:0000160">
    <property type="term" value="P:phosphorelay signal transduction system"/>
    <property type="evidence" value="ECO:0007669"/>
    <property type="project" value="InterPro"/>
</dbReference>
<dbReference type="SMART" id="SM00862">
    <property type="entry name" value="Trans_reg_C"/>
    <property type="match status" value="1"/>
</dbReference>